<keyword evidence="1" id="KW-0812">Transmembrane</keyword>
<evidence type="ECO:0000256" key="1">
    <source>
        <dbReference type="SAM" id="Phobius"/>
    </source>
</evidence>
<dbReference type="InterPro" id="IPR034756">
    <property type="entry name" value="T2SSM_b"/>
</dbReference>
<dbReference type="NCBIfam" id="NF040576">
    <property type="entry name" value="T2SS_GspM_XpsM"/>
    <property type="match status" value="1"/>
</dbReference>
<organism evidence="2 3">
    <name type="scientific">Arenimonas terrae</name>
    <dbReference type="NCBI Taxonomy" id="2546226"/>
    <lineage>
        <taxon>Bacteria</taxon>
        <taxon>Pseudomonadati</taxon>
        <taxon>Pseudomonadota</taxon>
        <taxon>Gammaproteobacteria</taxon>
        <taxon>Lysobacterales</taxon>
        <taxon>Lysobacteraceae</taxon>
        <taxon>Arenimonas</taxon>
    </lineage>
</organism>
<dbReference type="AlphaFoldDB" id="A0A5C4RX58"/>
<name>A0A5C4RX58_9GAMM</name>
<keyword evidence="1" id="KW-0472">Membrane</keyword>
<dbReference type="EMBL" id="SMDR01000001">
    <property type="protein sequence ID" value="TNJ35552.1"/>
    <property type="molecule type" value="Genomic_DNA"/>
</dbReference>
<dbReference type="OrthoDB" id="5767259at2"/>
<protein>
    <submittedName>
        <fullName evidence="2">General secretion pathway protein GspM</fullName>
    </submittedName>
</protein>
<evidence type="ECO:0000313" key="2">
    <source>
        <dbReference type="EMBL" id="TNJ35552.1"/>
    </source>
</evidence>
<accession>A0A5C4RX58</accession>
<keyword evidence="3" id="KW-1185">Reference proteome</keyword>
<keyword evidence="1" id="KW-1133">Transmembrane helix</keyword>
<proteinExistence type="predicted"/>
<evidence type="ECO:0000313" key="3">
    <source>
        <dbReference type="Proteomes" id="UP000305760"/>
    </source>
</evidence>
<comment type="caution">
    <text evidence="2">The sequence shown here is derived from an EMBL/GenBank/DDBJ whole genome shotgun (WGS) entry which is preliminary data.</text>
</comment>
<gene>
    <name evidence="2" type="ORF">E1B00_07330</name>
</gene>
<dbReference type="Proteomes" id="UP000305760">
    <property type="component" value="Unassembled WGS sequence"/>
</dbReference>
<dbReference type="Pfam" id="PF10741">
    <property type="entry name" value="T2SSM_b"/>
    <property type="match status" value="1"/>
</dbReference>
<dbReference type="RefSeq" id="WP_139447110.1">
    <property type="nucleotide sequence ID" value="NZ_SMDR01000001.1"/>
</dbReference>
<reference evidence="2 3" key="1">
    <citation type="submission" date="2019-03" db="EMBL/GenBank/DDBJ databases">
        <title>Arenimonas daejeonensis sp. nov., isolated from compost.</title>
        <authorList>
            <person name="Jeon C.O."/>
        </authorList>
    </citation>
    <scope>NUCLEOTIDE SEQUENCE [LARGE SCALE GENOMIC DNA]</scope>
    <source>
        <strain evidence="2 3">R29</strain>
    </source>
</reference>
<feature type="transmembrane region" description="Helical" evidence="1">
    <location>
        <begin position="12"/>
        <end position="30"/>
    </location>
</feature>
<sequence length="198" mass="21455">MTSAAERLRVAAIATAALALVYLVTLHWWFTAPMLAMGDQIASLRDEELALRMEIAQRPELERELARVREFEAGNPGFLPEANRQLATAALVQRLESVVGQASPQASRCQITARTPSDTRSEEPFERATVQVRLRCGMAELGAVLHALESGSPQLFVDNLDLLSRRSYLGTGLEGGALDVSFDLYGYLKSSPAAGAAP</sequence>